<dbReference type="Proteomes" id="UP000031668">
    <property type="component" value="Unassembled WGS sequence"/>
</dbReference>
<reference evidence="2 3" key="1">
    <citation type="journal article" date="2014" name="Genome Biol. Evol.">
        <title>The genome of the myxosporean Thelohanellus kitauei shows adaptations to nutrient acquisition within its fish host.</title>
        <authorList>
            <person name="Yang Y."/>
            <person name="Xiong J."/>
            <person name="Zhou Z."/>
            <person name="Huo F."/>
            <person name="Miao W."/>
            <person name="Ran C."/>
            <person name="Liu Y."/>
            <person name="Zhang J."/>
            <person name="Feng J."/>
            <person name="Wang M."/>
            <person name="Wang M."/>
            <person name="Wang L."/>
            <person name="Yao B."/>
        </authorList>
    </citation>
    <scope>NUCLEOTIDE SEQUENCE [LARGE SCALE GENOMIC DNA]</scope>
    <source>
        <strain evidence="2">Wuqing</strain>
    </source>
</reference>
<organism evidence="2 3">
    <name type="scientific">Thelohanellus kitauei</name>
    <name type="common">Myxosporean</name>
    <dbReference type="NCBI Taxonomy" id="669202"/>
    <lineage>
        <taxon>Eukaryota</taxon>
        <taxon>Metazoa</taxon>
        <taxon>Cnidaria</taxon>
        <taxon>Myxozoa</taxon>
        <taxon>Myxosporea</taxon>
        <taxon>Bivalvulida</taxon>
        <taxon>Platysporina</taxon>
        <taxon>Myxobolidae</taxon>
        <taxon>Thelohanellus</taxon>
    </lineage>
</organism>
<evidence type="ECO:0000313" key="3">
    <source>
        <dbReference type="Proteomes" id="UP000031668"/>
    </source>
</evidence>
<accession>A0A0C2JE19</accession>
<evidence type="ECO:0000256" key="1">
    <source>
        <dbReference type="SAM" id="MobiDB-lite"/>
    </source>
</evidence>
<proteinExistence type="predicted"/>
<feature type="compositionally biased region" description="Polar residues" evidence="1">
    <location>
        <begin position="119"/>
        <end position="131"/>
    </location>
</feature>
<sequence>MSYKNERTEQKYFPQDKIKLIPSMDISHDSSENTRIKWPTTDPAELQRARSKDVSLSASGENFNFYQLISGETHQKNGHYICSHRPDLDSNISSNPQPLQLGCKRSMRMNNNSQRRRVGSTSRPNLEQGNESNVFNRINLGEQRATLPIDSDITCVFDRSHSPCAPLITGAQTSTYPHDHHPYLPQNEVEGDDESSDASTDLKEKKKQKRRRNKVLLKELEKMIRGDSDKPKSGTEILECFEGALDELRETTIYHVNKNLEVQERLIGILQEIRNELLPNSRE</sequence>
<feature type="region of interest" description="Disordered" evidence="1">
    <location>
        <begin position="168"/>
        <end position="211"/>
    </location>
</feature>
<dbReference type="AlphaFoldDB" id="A0A0C2JE19"/>
<comment type="caution">
    <text evidence="2">The sequence shown here is derived from an EMBL/GenBank/DDBJ whole genome shotgun (WGS) entry which is preliminary data.</text>
</comment>
<name>A0A0C2JE19_THEKT</name>
<gene>
    <name evidence="2" type="ORF">RF11_11343</name>
</gene>
<feature type="region of interest" description="Disordered" evidence="1">
    <location>
        <begin position="108"/>
        <end position="131"/>
    </location>
</feature>
<keyword evidence="3" id="KW-1185">Reference proteome</keyword>
<dbReference type="EMBL" id="JWZT01003162">
    <property type="protein sequence ID" value="KII67493.1"/>
    <property type="molecule type" value="Genomic_DNA"/>
</dbReference>
<protein>
    <submittedName>
        <fullName evidence="2">Uncharacterized protein</fullName>
    </submittedName>
</protein>
<evidence type="ECO:0000313" key="2">
    <source>
        <dbReference type="EMBL" id="KII67493.1"/>
    </source>
</evidence>